<comment type="caution">
    <text evidence="1">The sequence shown here is derived from an EMBL/GenBank/DDBJ whole genome shotgun (WGS) entry which is preliminary data.</text>
</comment>
<dbReference type="AlphaFoldDB" id="A0A3A9KJ78"/>
<proteinExistence type="predicted"/>
<sequence>MNAVLEKSAKDEINKFFTLSIENVPNLSMMSEFIDSVWHDMLKDESEYKEYCESNFGKVIGHTTTQGEGEISWIKDYEAKYGLLSPLWFTNKNGFFDQKAYQSYLDTGIVKASWDCTPS</sequence>
<organism evidence="1 2">
    <name type="scientific">Salipaludibacillus neizhouensis</name>
    <dbReference type="NCBI Taxonomy" id="885475"/>
    <lineage>
        <taxon>Bacteria</taxon>
        <taxon>Bacillati</taxon>
        <taxon>Bacillota</taxon>
        <taxon>Bacilli</taxon>
        <taxon>Bacillales</taxon>
        <taxon>Bacillaceae</taxon>
    </lineage>
</organism>
<reference evidence="1 2" key="1">
    <citation type="submission" date="2017-10" db="EMBL/GenBank/DDBJ databases">
        <title>Bacillus sp. nov., a halophilic bacterium isolated from a Keqin Lake.</title>
        <authorList>
            <person name="Wang H."/>
        </authorList>
    </citation>
    <scope>NUCLEOTIDE SEQUENCE [LARGE SCALE GENOMIC DNA]</scope>
    <source>
        <strain evidence="1 2">KCTC 13187</strain>
    </source>
</reference>
<dbReference type="EMBL" id="PDOE01000027">
    <property type="protein sequence ID" value="RKL64946.1"/>
    <property type="molecule type" value="Genomic_DNA"/>
</dbReference>
<protein>
    <submittedName>
        <fullName evidence="1">Uncharacterized protein</fullName>
    </submittedName>
</protein>
<accession>A0A3A9KJ78</accession>
<keyword evidence="2" id="KW-1185">Reference proteome</keyword>
<dbReference type="RefSeq" id="WP_110939011.1">
    <property type="nucleotide sequence ID" value="NZ_KZ614148.1"/>
</dbReference>
<evidence type="ECO:0000313" key="1">
    <source>
        <dbReference type="EMBL" id="RKL64946.1"/>
    </source>
</evidence>
<evidence type="ECO:0000313" key="2">
    <source>
        <dbReference type="Proteomes" id="UP000281498"/>
    </source>
</evidence>
<name>A0A3A9KJ78_9BACI</name>
<dbReference type="OrthoDB" id="2989740at2"/>
<gene>
    <name evidence="1" type="ORF">CR203_23345</name>
</gene>
<dbReference type="Proteomes" id="UP000281498">
    <property type="component" value="Unassembled WGS sequence"/>
</dbReference>